<dbReference type="HOGENOM" id="CLU_006958_2_0_9"/>
<evidence type="ECO:0000256" key="3">
    <source>
        <dbReference type="ARBA" id="ARBA00022679"/>
    </source>
</evidence>
<keyword evidence="4 6" id="KW-0949">S-adenosyl-L-methionine</keyword>
<dbReference type="PANTHER" id="PTHR10629">
    <property type="entry name" value="CYTOSINE-SPECIFIC METHYLTRANSFERASE"/>
    <property type="match status" value="1"/>
</dbReference>
<dbReference type="AlphaFoldDB" id="J7INS0"/>
<evidence type="ECO:0000256" key="1">
    <source>
        <dbReference type="ARBA" id="ARBA00011975"/>
    </source>
</evidence>
<dbReference type="SUPFAM" id="SSF53335">
    <property type="entry name" value="S-adenosyl-L-methionine-dependent methyltransferases"/>
    <property type="match status" value="1"/>
</dbReference>
<reference evidence="9" key="2">
    <citation type="submission" date="2012-08" db="EMBL/GenBank/DDBJ databases">
        <title>Finished genome of Desulfosporosinus meridiei DSM 13257.</title>
        <authorList>
            <person name="Huntemann M."/>
            <person name="Wei C.-L."/>
            <person name="Han J."/>
            <person name="Detter J.C."/>
            <person name="Han C."/>
            <person name="Davenport K."/>
            <person name="Daligault H."/>
            <person name="Erkkila T."/>
            <person name="Gu W."/>
            <person name="Munk A.C.C."/>
            <person name="Teshima H."/>
            <person name="Xu Y."/>
            <person name="Chain P."/>
            <person name="Tapia R."/>
            <person name="Chen A."/>
            <person name="Krypides N."/>
            <person name="Mavromatis K."/>
            <person name="Markowitz V."/>
            <person name="Szeto E."/>
            <person name="Ivanova N."/>
            <person name="Mikhailova N."/>
            <person name="Ovchinnikova G."/>
            <person name="Pagani I."/>
            <person name="Pati A."/>
            <person name="Goodwin L."/>
            <person name="Peters L."/>
            <person name="Pitluck S."/>
            <person name="Woyke T."/>
            <person name="Pester M."/>
            <person name="Spring S."/>
            <person name="Ollivier B."/>
            <person name="Rattei T."/>
            <person name="Klenk H.-P."/>
            <person name="Wagner M."/>
            <person name="Loy A."/>
        </authorList>
    </citation>
    <scope>NUCLEOTIDE SEQUENCE [LARGE SCALE GENOMIC DNA]</scope>
    <source>
        <strain evidence="9">ATCC BAA-275 / DSM 13257 / NCIMB 13706 / S10</strain>
    </source>
</reference>
<dbReference type="REBASE" id="43341">
    <property type="entry name" value="M.Dme13257ORF3199P"/>
</dbReference>
<evidence type="ECO:0000256" key="5">
    <source>
        <dbReference type="ARBA" id="ARBA00022747"/>
    </source>
</evidence>
<dbReference type="NCBIfam" id="TIGR00675">
    <property type="entry name" value="dcm"/>
    <property type="match status" value="1"/>
</dbReference>
<dbReference type="KEGG" id="dmi:Desmer_1245"/>
<dbReference type="InterPro" id="IPR001525">
    <property type="entry name" value="C5_MeTfrase"/>
</dbReference>
<reference evidence="8 9" key="1">
    <citation type="journal article" date="2012" name="J. Bacteriol.">
        <title>Complete genome sequences of Desulfosporosinus orientis DSM765T, Desulfosporosinus youngiae DSM17734T, Desulfosporosinus meridiei DSM13257T, and Desulfosporosinus acidiphilus DSM22704T.</title>
        <authorList>
            <person name="Pester M."/>
            <person name="Brambilla E."/>
            <person name="Alazard D."/>
            <person name="Rattei T."/>
            <person name="Weinmaier T."/>
            <person name="Han J."/>
            <person name="Lucas S."/>
            <person name="Lapidus A."/>
            <person name="Cheng J.F."/>
            <person name="Goodwin L."/>
            <person name="Pitluck S."/>
            <person name="Peters L."/>
            <person name="Ovchinnikova G."/>
            <person name="Teshima H."/>
            <person name="Detter J.C."/>
            <person name="Han C.S."/>
            <person name="Tapia R."/>
            <person name="Land M.L."/>
            <person name="Hauser L."/>
            <person name="Kyrpides N.C."/>
            <person name="Ivanova N.N."/>
            <person name="Pagani I."/>
            <person name="Huntmann M."/>
            <person name="Wei C.L."/>
            <person name="Davenport K.W."/>
            <person name="Daligault H."/>
            <person name="Chain P.S."/>
            <person name="Chen A."/>
            <person name="Mavromatis K."/>
            <person name="Markowitz V."/>
            <person name="Szeto E."/>
            <person name="Mikhailova N."/>
            <person name="Pati A."/>
            <person name="Wagner M."/>
            <person name="Woyke T."/>
            <person name="Ollivier B."/>
            <person name="Klenk H.P."/>
            <person name="Spring S."/>
            <person name="Loy A."/>
        </authorList>
    </citation>
    <scope>NUCLEOTIDE SEQUENCE [LARGE SCALE GENOMIC DNA]</scope>
    <source>
        <strain evidence="9">ATCC BAA-275 / DSM 13257 / NCIMB 13706 / S10</strain>
    </source>
</reference>
<gene>
    <name evidence="8" type="ordered locus">Desmer_1245</name>
</gene>
<dbReference type="OrthoDB" id="9813719at2"/>
<comment type="similarity">
    <text evidence="6 7">Belongs to the class I-like SAM-binding methyltransferase superfamily. C5-methyltransferase family.</text>
</comment>
<name>J7INS0_DESMD</name>
<keyword evidence="2 6" id="KW-0489">Methyltransferase</keyword>
<dbReference type="GO" id="GO:0003886">
    <property type="term" value="F:DNA (cytosine-5-)-methyltransferase activity"/>
    <property type="evidence" value="ECO:0007669"/>
    <property type="project" value="UniProtKB-EC"/>
</dbReference>
<dbReference type="GO" id="GO:0003677">
    <property type="term" value="F:DNA binding"/>
    <property type="evidence" value="ECO:0007669"/>
    <property type="project" value="TreeGrafter"/>
</dbReference>
<sequence length="380" mass="42317">MYPVISLFSGAMGLDLGLEQAGLDIKIAQDIDQWCARTMAANNRQFVHGDIRQLVANDPNCRFLLDPSGLKTGEAFAVVGGPPCQPFSTAGKRLGTNDPRGSLFMEFIHVISVVRPRFFVMENVKGLLSAAINQRPLGERRDCPIEPDEIAGSVFEVIKQEFNKLGYKLVYGILDAAHYGVPQFRERLIILGSRDNENIFLPIPTHFQTHQNSSYRWRTLRDAIEDLEADPGLFATFSPERLSYLRDIPMGGNWRNLPPEVVRTAMGGAFKSGGGNAGFYRRLDYDQPSPTLVTSPVQKATMLCHPTQDRALSVKEYARIQQFPDNWRIEGRLTDCYRQIGNAVPTGLGIAIGQMLIAVANNKAVIITRRTRGTSVHEQL</sequence>
<evidence type="ECO:0000313" key="9">
    <source>
        <dbReference type="Proteomes" id="UP000005262"/>
    </source>
</evidence>
<dbReference type="InterPro" id="IPR029063">
    <property type="entry name" value="SAM-dependent_MTases_sf"/>
</dbReference>
<evidence type="ECO:0000256" key="2">
    <source>
        <dbReference type="ARBA" id="ARBA00022603"/>
    </source>
</evidence>
<dbReference type="InterPro" id="IPR050390">
    <property type="entry name" value="C5-Methyltransferase"/>
</dbReference>
<feature type="active site" evidence="6">
    <location>
        <position position="84"/>
    </location>
</feature>
<accession>J7INS0</accession>
<dbReference type="Pfam" id="PF00145">
    <property type="entry name" value="DNA_methylase"/>
    <property type="match status" value="1"/>
</dbReference>
<proteinExistence type="inferred from homology"/>
<evidence type="ECO:0000256" key="4">
    <source>
        <dbReference type="ARBA" id="ARBA00022691"/>
    </source>
</evidence>
<dbReference type="PROSITE" id="PS51679">
    <property type="entry name" value="SAM_MT_C5"/>
    <property type="match status" value="1"/>
</dbReference>
<dbReference type="EMBL" id="CP003629">
    <property type="protein sequence ID" value="AFQ43260.1"/>
    <property type="molecule type" value="Genomic_DNA"/>
</dbReference>
<dbReference type="PRINTS" id="PR00105">
    <property type="entry name" value="C5METTRFRASE"/>
</dbReference>
<dbReference type="Gene3D" id="3.40.50.150">
    <property type="entry name" value="Vaccinia Virus protein VP39"/>
    <property type="match status" value="1"/>
</dbReference>
<protein>
    <recommendedName>
        <fullName evidence="1">DNA (cytosine-5-)-methyltransferase</fullName>
        <ecNumber evidence="1">2.1.1.37</ecNumber>
    </recommendedName>
</protein>
<dbReference type="RefSeq" id="WP_014902179.1">
    <property type="nucleotide sequence ID" value="NC_018515.1"/>
</dbReference>
<dbReference type="Proteomes" id="UP000005262">
    <property type="component" value="Chromosome"/>
</dbReference>
<evidence type="ECO:0000256" key="6">
    <source>
        <dbReference type="PROSITE-ProRule" id="PRU01016"/>
    </source>
</evidence>
<dbReference type="GO" id="GO:0009307">
    <property type="term" value="P:DNA restriction-modification system"/>
    <property type="evidence" value="ECO:0007669"/>
    <property type="project" value="UniProtKB-KW"/>
</dbReference>
<dbReference type="STRING" id="768704.Desmer_1245"/>
<evidence type="ECO:0000313" key="8">
    <source>
        <dbReference type="EMBL" id="AFQ43260.1"/>
    </source>
</evidence>
<dbReference type="eggNOG" id="COG0270">
    <property type="taxonomic scope" value="Bacteria"/>
</dbReference>
<keyword evidence="3 6" id="KW-0808">Transferase</keyword>
<keyword evidence="9" id="KW-1185">Reference proteome</keyword>
<dbReference type="EC" id="2.1.1.37" evidence="1"/>
<organism evidence="8 9">
    <name type="scientific">Desulfosporosinus meridiei (strain ATCC BAA-275 / DSM 13257 / KCTC 12902 / NCIMB 13706 / S10)</name>
    <dbReference type="NCBI Taxonomy" id="768704"/>
    <lineage>
        <taxon>Bacteria</taxon>
        <taxon>Bacillati</taxon>
        <taxon>Bacillota</taxon>
        <taxon>Clostridia</taxon>
        <taxon>Eubacteriales</taxon>
        <taxon>Desulfitobacteriaceae</taxon>
        <taxon>Desulfosporosinus</taxon>
    </lineage>
</organism>
<keyword evidence="5" id="KW-0680">Restriction system</keyword>
<dbReference type="PANTHER" id="PTHR10629:SF52">
    <property type="entry name" value="DNA (CYTOSINE-5)-METHYLTRANSFERASE 1"/>
    <property type="match status" value="1"/>
</dbReference>
<dbReference type="GO" id="GO:0044027">
    <property type="term" value="P:negative regulation of gene expression via chromosomal CpG island methylation"/>
    <property type="evidence" value="ECO:0007669"/>
    <property type="project" value="TreeGrafter"/>
</dbReference>
<dbReference type="Gene3D" id="3.90.120.10">
    <property type="entry name" value="DNA Methylase, subunit A, domain 2"/>
    <property type="match status" value="1"/>
</dbReference>
<evidence type="ECO:0000256" key="7">
    <source>
        <dbReference type="RuleBase" id="RU000416"/>
    </source>
</evidence>
<dbReference type="GO" id="GO:0032259">
    <property type="term" value="P:methylation"/>
    <property type="evidence" value="ECO:0007669"/>
    <property type="project" value="UniProtKB-KW"/>
</dbReference>